<name>A0A8H3LMK0_9GLOM</name>
<gene>
    <name evidence="1" type="ORF">RCL2_001501200</name>
</gene>
<reference evidence="1" key="1">
    <citation type="submission" date="2019-10" db="EMBL/GenBank/DDBJ databases">
        <title>Conservation and host-specific expression of non-tandemly repeated heterogenous ribosome RNA gene in arbuscular mycorrhizal fungi.</title>
        <authorList>
            <person name="Maeda T."/>
            <person name="Kobayashi Y."/>
            <person name="Nakagawa T."/>
            <person name="Ezawa T."/>
            <person name="Yamaguchi K."/>
            <person name="Bino T."/>
            <person name="Nishimoto Y."/>
            <person name="Shigenobu S."/>
            <person name="Kawaguchi M."/>
        </authorList>
    </citation>
    <scope>NUCLEOTIDE SEQUENCE</scope>
    <source>
        <strain evidence="1">HR1</strain>
    </source>
</reference>
<proteinExistence type="predicted"/>
<comment type="caution">
    <text evidence="1">The sequence shown here is derived from an EMBL/GenBank/DDBJ whole genome shotgun (WGS) entry which is preliminary data.</text>
</comment>
<protein>
    <submittedName>
        <fullName evidence="1">Uncharacterized protein</fullName>
    </submittedName>
</protein>
<dbReference type="EMBL" id="BLAL01000175">
    <property type="protein sequence ID" value="GES88048.1"/>
    <property type="molecule type" value="Genomic_DNA"/>
</dbReference>
<dbReference type="AlphaFoldDB" id="A0A8H3LMK0"/>
<evidence type="ECO:0000313" key="2">
    <source>
        <dbReference type="Proteomes" id="UP000615446"/>
    </source>
</evidence>
<sequence length="79" mass="9011">MIVLTCDIGTRPPRGKQKMDFRNRDDVTSRGEIGKRPKKAANTVLGFEIIQGKLGVRTREPVGSLYRILNKSRVYFKMT</sequence>
<dbReference type="Proteomes" id="UP000615446">
    <property type="component" value="Unassembled WGS sequence"/>
</dbReference>
<evidence type="ECO:0000313" key="1">
    <source>
        <dbReference type="EMBL" id="GES88048.1"/>
    </source>
</evidence>
<accession>A0A8H3LMK0</accession>
<organism evidence="1 2">
    <name type="scientific">Rhizophagus clarus</name>
    <dbReference type="NCBI Taxonomy" id="94130"/>
    <lineage>
        <taxon>Eukaryota</taxon>
        <taxon>Fungi</taxon>
        <taxon>Fungi incertae sedis</taxon>
        <taxon>Mucoromycota</taxon>
        <taxon>Glomeromycotina</taxon>
        <taxon>Glomeromycetes</taxon>
        <taxon>Glomerales</taxon>
        <taxon>Glomeraceae</taxon>
        <taxon>Rhizophagus</taxon>
    </lineage>
</organism>